<dbReference type="PROSITE" id="PS51188">
    <property type="entry name" value="ZF_CR"/>
    <property type="match status" value="1"/>
</dbReference>
<comment type="similarity">
    <text evidence="9">Belongs to the DnaJ family.</text>
</comment>
<evidence type="ECO:0000256" key="10">
    <source>
        <dbReference type="ARBA" id="ARBA00067609"/>
    </source>
</evidence>
<dbReference type="InterPro" id="IPR008971">
    <property type="entry name" value="HSP40/DnaJ_pept-bd"/>
</dbReference>
<keyword evidence="3 11" id="KW-0479">Metal-binding</keyword>
<evidence type="ECO:0000256" key="11">
    <source>
        <dbReference type="PROSITE-ProRule" id="PRU00546"/>
    </source>
</evidence>
<evidence type="ECO:0000256" key="4">
    <source>
        <dbReference type="ARBA" id="ARBA00022737"/>
    </source>
</evidence>
<dbReference type="GO" id="GO:0008270">
    <property type="term" value="F:zinc ion binding"/>
    <property type="evidence" value="ECO:0007669"/>
    <property type="project" value="UniProtKB-KW"/>
</dbReference>
<keyword evidence="6 11" id="KW-0862">Zinc</keyword>
<dbReference type="PANTHER" id="PTHR43096:SF48">
    <property type="entry name" value="CHAPERONE PROTEIN DNAJ"/>
    <property type="match status" value="1"/>
</dbReference>
<dbReference type="GO" id="GO:0051082">
    <property type="term" value="F:unfolded protein binding"/>
    <property type="evidence" value="ECO:0007669"/>
    <property type="project" value="InterPro"/>
</dbReference>
<dbReference type="Gene3D" id="6.20.20.10">
    <property type="match status" value="2"/>
</dbReference>
<keyword evidence="1" id="KW-0963">Cytoplasm</keyword>
<proteinExistence type="inferred from homology"/>
<dbReference type="GO" id="GO:0031072">
    <property type="term" value="F:heat shock protein binding"/>
    <property type="evidence" value="ECO:0007669"/>
    <property type="project" value="InterPro"/>
</dbReference>
<evidence type="ECO:0000259" key="13">
    <source>
        <dbReference type="PROSITE" id="PS50076"/>
    </source>
</evidence>
<evidence type="ECO:0000256" key="8">
    <source>
        <dbReference type="ARBA" id="ARBA00023186"/>
    </source>
</evidence>
<name>A0AAV5B3Q6_9ACTN</name>
<sequence length="376" mass="39552">MQPMSAMTDKNYYEVLGVSQDATTEEIRRAFQKKARTLHPDVNKEPDAEERFKEVSEAYAVLSDDTKRRRYDAMRSGVPFAGSPSSGAPQSPFGGGYSGGFGGFPFGAGFGGFGTQTRRRTPAYNPQGGADVVYQMDLDAKTAAAGSRRGITYQRYVTCEVCHGSGSEEAEHAKVCPTCGGTGTIDVDLSSIFGGMGFGAMQVQCPECEGTGRVVADPCHACGGSGRVLSASEVVVDIPAGSHDGDTVRVPGMGNAGTNGGETGDLVVRVGVPAERLAPEAALGFQLVGFVLPFIAMGAFFNVLPSIAFIIVVPLVIGLFMVVRGGLAKHNGVWWRNAGTQVLAGLSNGFFIALFLTLLMSCSQSMGRVGPRGWIY</sequence>
<evidence type="ECO:0000313" key="16">
    <source>
        <dbReference type="Proteomes" id="UP001055025"/>
    </source>
</evidence>
<dbReference type="InterPro" id="IPR001623">
    <property type="entry name" value="DnaJ_domain"/>
</dbReference>
<dbReference type="InterPro" id="IPR002939">
    <property type="entry name" value="DnaJ_C"/>
</dbReference>
<dbReference type="GO" id="GO:0042026">
    <property type="term" value="P:protein refolding"/>
    <property type="evidence" value="ECO:0007669"/>
    <property type="project" value="TreeGrafter"/>
</dbReference>
<dbReference type="GO" id="GO:0005737">
    <property type="term" value="C:cytoplasm"/>
    <property type="evidence" value="ECO:0007669"/>
    <property type="project" value="TreeGrafter"/>
</dbReference>
<dbReference type="SUPFAM" id="SSF46565">
    <property type="entry name" value="Chaperone J-domain"/>
    <property type="match status" value="1"/>
</dbReference>
<dbReference type="Gene3D" id="2.60.260.20">
    <property type="entry name" value="Urease metallochaperone UreE, N-terminal domain"/>
    <property type="match status" value="1"/>
</dbReference>
<reference evidence="15" key="1">
    <citation type="journal article" date="2022" name="Int. J. Syst. Evol. Microbiol.">
        <title>Granulimonas faecalis gen. nov., sp. nov., and Leptogranulimonas caecicola gen. nov., sp. nov., novel lactate-producing Atopobiaceae bacteria isolated from mouse intestines, and an emended description of the family Atopobiaceae.</title>
        <authorList>
            <person name="Morinaga K."/>
            <person name="Kusada H."/>
            <person name="Sakamoto S."/>
            <person name="Murakami T."/>
            <person name="Toyoda A."/>
            <person name="Mori H."/>
            <person name="Meng X.Y."/>
            <person name="Takashino M."/>
            <person name="Murotomi K."/>
            <person name="Tamaki H."/>
        </authorList>
    </citation>
    <scope>NUCLEOTIDE SEQUENCE</scope>
    <source>
        <strain evidence="15">OPF53</strain>
    </source>
</reference>
<dbReference type="FunFam" id="2.10.230.10:FF:000002">
    <property type="entry name" value="Molecular chaperone DnaJ"/>
    <property type="match status" value="1"/>
</dbReference>
<organism evidence="15 16">
    <name type="scientific">Granulimonas faecalis</name>
    <dbReference type="NCBI Taxonomy" id="2894155"/>
    <lineage>
        <taxon>Bacteria</taxon>
        <taxon>Bacillati</taxon>
        <taxon>Actinomycetota</taxon>
        <taxon>Coriobacteriia</taxon>
        <taxon>Coriobacteriales</taxon>
        <taxon>Kribbibacteriaceae</taxon>
        <taxon>Granulimonas</taxon>
    </lineage>
</organism>
<dbReference type="AlphaFoldDB" id="A0AAV5B3Q6"/>
<gene>
    <name evidence="15" type="ORF">ATOP_09180</name>
</gene>
<evidence type="ECO:0000256" key="6">
    <source>
        <dbReference type="ARBA" id="ARBA00022833"/>
    </source>
</evidence>
<dbReference type="SUPFAM" id="SSF49493">
    <property type="entry name" value="HSP40/DnaJ peptide-binding domain"/>
    <property type="match status" value="1"/>
</dbReference>
<dbReference type="Proteomes" id="UP001055025">
    <property type="component" value="Unassembled WGS sequence"/>
</dbReference>
<evidence type="ECO:0000259" key="14">
    <source>
        <dbReference type="PROSITE" id="PS51188"/>
    </source>
</evidence>
<dbReference type="InterPro" id="IPR018253">
    <property type="entry name" value="DnaJ_domain_CS"/>
</dbReference>
<evidence type="ECO:0000256" key="3">
    <source>
        <dbReference type="ARBA" id="ARBA00022723"/>
    </source>
</evidence>
<evidence type="ECO:0000256" key="5">
    <source>
        <dbReference type="ARBA" id="ARBA00022771"/>
    </source>
</evidence>
<dbReference type="InterPro" id="IPR001305">
    <property type="entry name" value="HSP_DnaJ_Cys-rich_dom"/>
</dbReference>
<accession>A0AAV5B3Q6</accession>
<dbReference type="InterPro" id="IPR036410">
    <property type="entry name" value="HSP_DnaJ_Cys-rich_dom_sf"/>
</dbReference>
<evidence type="ECO:0000256" key="1">
    <source>
        <dbReference type="ARBA" id="ARBA00022490"/>
    </source>
</evidence>
<evidence type="ECO:0000256" key="12">
    <source>
        <dbReference type="SAM" id="Phobius"/>
    </source>
</evidence>
<dbReference type="EMBL" id="BQKC01000001">
    <property type="protein sequence ID" value="GJM55263.1"/>
    <property type="molecule type" value="Genomic_DNA"/>
</dbReference>
<dbReference type="SUPFAM" id="SSF57938">
    <property type="entry name" value="DnaJ/Hsp40 cysteine-rich domain"/>
    <property type="match status" value="1"/>
</dbReference>
<keyword evidence="4" id="KW-0677">Repeat</keyword>
<keyword evidence="16" id="KW-1185">Reference proteome</keyword>
<evidence type="ECO:0000256" key="9">
    <source>
        <dbReference type="ARBA" id="ARBA00061004"/>
    </source>
</evidence>
<dbReference type="CDD" id="cd10719">
    <property type="entry name" value="DnaJ_zf"/>
    <property type="match status" value="1"/>
</dbReference>
<feature type="transmembrane region" description="Helical" evidence="12">
    <location>
        <begin position="307"/>
        <end position="327"/>
    </location>
</feature>
<dbReference type="PANTHER" id="PTHR43096">
    <property type="entry name" value="DNAJ HOMOLOG 1, MITOCHONDRIAL-RELATED"/>
    <property type="match status" value="1"/>
</dbReference>
<feature type="domain" description="CR-type" evidence="14">
    <location>
        <begin position="146"/>
        <end position="231"/>
    </location>
</feature>
<evidence type="ECO:0000256" key="7">
    <source>
        <dbReference type="ARBA" id="ARBA00023016"/>
    </source>
</evidence>
<keyword evidence="12" id="KW-1133">Transmembrane helix</keyword>
<keyword evidence="8" id="KW-0143">Chaperone</keyword>
<dbReference type="Gene3D" id="1.10.287.110">
    <property type="entry name" value="DnaJ domain"/>
    <property type="match status" value="1"/>
</dbReference>
<dbReference type="GO" id="GO:0006260">
    <property type="term" value="P:DNA replication"/>
    <property type="evidence" value="ECO:0007669"/>
    <property type="project" value="UniProtKB-KW"/>
</dbReference>
<dbReference type="PROSITE" id="PS00636">
    <property type="entry name" value="DNAJ_1"/>
    <property type="match status" value="1"/>
</dbReference>
<dbReference type="CDD" id="cd06257">
    <property type="entry name" value="DnaJ"/>
    <property type="match status" value="1"/>
</dbReference>
<evidence type="ECO:0000256" key="2">
    <source>
        <dbReference type="ARBA" id="ARBA00022705"/>
    </source>
</evidence>
<feature type="domain" description="J" evidence="13">
    <location>
        <begin position="11"/>
        <end position="75"/>
    </location>
</feature>
<feature type="transmembrane region" description="Helical" evidence="12">
    <location>
        <begin position="281"/>
        <end position="301"/>
    </location>
</feature>
<keyword evidence="12" id="KW-0812">Transmembrane</keyword>
<dbReference type="Pfam" id="PF01556">
    <property type="entry name" value="DnaJ_C"/>
    <property type="match status" value="1"/>
</dbReference>
<dbReference type="Pfam" id="PF00226">
    <property type="entry name" value="DnaJ"/>
    <property type="match status" value="1"/>
</dbReference>
<dbReference type="Pfam" id="PF00684">
    <property type="entry name" value="DnaJ_CXXCXGXG"/>
    <property type="match status" value="1"/>
</dbReference>
<keyword evidence="12" id="KW-0472">Membrane</keyword>
<dbReference type="InterPro" id="IPR036869">
    <property type="entry name" value="J_dom_sf"/>
</dbReference>
<keyword evidence="2" id="KW-0235">DNA replication</keyword>
<keyword evidence="7" id="KW-0346">Stress response</keyword>
<keyword evidence="5 11" id="KW-0863">Zinc-finger</keyword>
<dbReference type="PROSITE" id="PS50076">
    <property type="entry name" value="DNAJ_2"/>
    <property type="match status" value="1"/>
</dbReference>
<evidence type="ECO:0000313" key="15">
    <source>
        <dbReference type="EMBL" id="GJM55263.1"/>
    </source>
</evidence>
<comment type="caution">
    <text evidence="15">The sequence shown here is derived from an EMBL/GenBank/DDBJ whole genome shotgun (WGS) entry which is preliminary data.</text>
</comment>
<protein>
    <recommendedName>
        <fullName evidence="10">Chaperone protein DnaJ</fullName>
    </recommendedName>
</protein>
<feature type="transmembrane region" description="Helical" evidence="12">
    <location>
        <begin position="339"/>
        <end position="360"/>
    </location>
</feature>
<dbReference type="SMART" id="SM00271">
    <property type="entry name" value="DnaJ"/>
    <property type="match status" value="1"/>
</dbReference>
<dbReference type="PRINTS" id="PR00625">
    <property type="entry name" value="JDOMAIN"/>
</dbReference>
<feature type="zinc finger region" description="CR-type" evidence="11">
    <location>
        <begin position="146"/>
        <end position="231"/>
    </location>
</feature>